<keyword evidence="9" id="KW-1185">Reference proteome</keyword>
<feature type="region of interest" description="Disordered" evidence="5">
    <location>
        <begin position="1"/>
        <end position="26"/>
    </location>
</feature>
<dbReference type="Proteomes" id="UP001565368">
    <property type="component" value="Unassembled WGS sequence"/>
</dbReference>
<feature type="domain" description="NUC153" evidence="6">
    <location>
        <begin position="676"/>
        <end position="698"/>
    </location>
</feature>
<reference evidence="8 9" key="1">
    <citation type="submission" date="2023-08" db="EMBL/GenBank/DDBJ databases">
        <title>Annotated Genome Sequence of Vanrija albida AlHP1.</title>
        <authorList>
            <person name="Herzog R."/>
        </authorList>
    </citation>
    <scope>NUCLEOTIDE SEQUENCE [LARGE SCALE GENOMIC DNA]</scope>
    <source>
        <strain evidence="8 9">AlHP1</strain>
    </source>
</reference>
<evidence type="ECO:0000256" key="5">
    <source>
        <dbReference type="SAM" id="MobiDB-lite"/>
    </source>
</evidence>
<comment type="subcellular location">
    <subcellularLocation>
        <location evidence="1">Nucleus</location>
        <location evidence="1">Nucleolus</location>
    </subcellularLocation>
</comment>
<feature type="compositionally biased region" description="Acidic residues" evidence="5">
    <location>
        <begin position="274"/>
        <end position="313"/>
    </location>
</feature>
<feature type="compositionally biased region" description="Acidic residues" evidence="5">
    <location>
        <begin position="99"/>
        <end position="117"/>
    </location>
</feature>
<feature type="compositionally biased region" description="Acidic residues" evidence="5">
    <location>
        <begin position="457"/>
        <end position="467"/>
    </location>
</feature>
<feature type="region of interest" description="Disordered" evidence="5">
    <location>
        <begin position="518"/>
        <end position="663"/>
    </location>
</feature>
<feature type="compositionally biased region" description="Basic and acidic residues" evidence="5">
    <location>
        <begin position="619"/>
        <end position="648"/>
    </location>
</feature>
<dbReference type="InterPro" id="IPR039754">
    <property type="entry name" value="Esf1"/>
</dbReference>
<feature type="compositionally biased region" description="Basic and acidic residues" evidence="5">
    <location>
        <begin position="63"/>
        <end position="90"/>
    </location>
</feature>
<keyword evidence="4" id="KW-0539">Nucleus</keyword>
<feature type="compositionally biased region" description="Basic and acidic residues" evidence="5">
    <location>
        <begin position="44"/>
        <end position="54"/>
    </location>
</feature>
<evidence type="ECO:0000256" key="3">
    <source>
        <dbReference type="ARBA" id="ARBA00023054"/>
    </source>
</evidence>
<dbReference type="EMBL" id="JBBXJM010000001">
    <property type="protein sequence ID" value="KAL1413617.1"/>
    <property type="molecule type" value="Genomic_DNA"/>
</dbReference>
<dbReference type="Pfam" id="PF08159">
    <property type="entry name" value="NUC153"/>
    <property type="match status" value="1"/>
</dbReference>
<evidence type="ECO:0000313" key="8">
    <source>
        <dbReference type="EMBL" id="KAL1413617.1"/>
    </source>
</evidence>
<proteinExistence type="inferred from homology"/>
<dbReference type="PANTHER" id="PTHR12202">
    <property type="entry name" value="ESF1 HOMOLOG"/>
    <property type="match status" value="1"/>
</dbReference>
<dbReference type="PANTHER" id="PTHR12202:SF0">
    <property type="entry name" value="ESF1 HOMOLOG"/>
    <property type="match status" value="1"/>
</dbReference>
<feature type="region of interest" description="Disordered" evidence="5">
    <location>
        <begin position="236"/>
        <end position="313"/>
    </location>
</feature>
<evidence type="ECO:0000256" key="4">
    <source>
        <dbReference type="ARBA" id="ARBA00023242"/>
    </source>
</evidence>
<sequence length="758" mass="84532">MAPANDQRFARLTTDPRFRRAKQKNVKAEIDERFKDVLTEDFGKVEGTSRVDKRGRARTSTHTTDEMKRFYRMRSPEAGEEAPARIDYARGEGLLESSGSEDESSEDESDVEEDELEIGGKRSRLAAFQPSDSDDSDEDSEDESHLKIDLSEDEDESAFPPEAEEEEEEEEGEGIDPTARIAAVNLDWDHLRAGDVFTIFSSFLKPVQKKGDKSAPPPPGRLLNVRIYPSEFGKERMAKEDELGPGGGIFLAKPGEGKKSKASKRAQKISLAQSDDEEEDEEEGDDDDDDDEEDDDAQSDIDGNESDGLDAEADDLEIISDVASEAGSEDIDMEQLRQYQLERLRYYYAIATFSTVAAAELIMNELNGTEFERTANVLDLSYVPEDMTFAEDEVSDECDKEPKGYKGNEFVTDALRHSKVKLTWDQDDANRTKLTRRALTREEIEEEDFANLVAGSDSEDDDEDFEKEDAPTEKKTKKQKMKERKEKLRALLLGGDDDETGDIWGKAGSAWQDELADLKEDKAGKKKGKKGDDDVEITFRPGLSVAKAAEPETDDMTTLEKYQRRMKEKKAKKKEEMELKRAEREGKAGGKEDKKAAADDFFGDESGDDAPAGKARSPTPEDDHGLVEDATHHFSLKDHLAAEKDAGKKKSRKRNKKKAVREVELGPEGFTVDVADPRFAAMYDEASFALDPTHPKFHDSSANREILKKTREGHAAKRDSAPAAAGAPSGERDLAELAASVKRKMEGGSGRKRKRSKK</sequence>
<dbReference type="InterPro" id="IPR056750">
    <property type="entry name" value="RRM_ESF1"/>
</dbReference>
<feature type="compositionally biased region" description="Basic and acidic residues" evidence="5">
    <location>
        <begin position="573"/>
        <end position="598"/>
    </location>
</feature>
<comment type="similarity">
    <text evidence="2">Belongs to the ESF1 family.</text>
</comment>
<name>A0ABR3QGL8_9TREE</name>
<dbReference type="Pfam" id="PF25121">
    <property type="entry name" value="RRM_ESF1"/>
    <property type="match status" value="1"/>
</dbReference>
<dbReference type="RefSeq" id="XP_069213561.1">
    <property type="nucleotide sequence ID" value="XM_069350017.1"/>
</dbReference>
<evidence type="ECO:0000256" key="1">
    <source>
        <dbReference type="ARBA" id="ARBA00004604"/>
    </source>
</evidence>
<feature type="region of interest" description="Disordered" evidence="5">
    <location>
        <begin position="44"/>
        <end position="178"/>
    </location>
</feature>
<feature type="compositionally biased region" description="Basic residues" evidence="5">
    <location>
        <begin position="649"/>
        <end position="659"/>
    </location>
</feature>
<dbReference type="GeneID" id="95982435"/>
<feature type="compositionally biased region" description="Acidic residues" evidence="5">
    <location>
        <begin position="151"/>
        <end position="174"/>
    </location>
</feature>
<feature type="compositionally biased region" description="Basic and acidic residues" evidence="5">
    <location>
        <begin position="693"/>
        <end position="720"/>
    </location>
</feature>
<comment type="caution">
    <text evidence="8">The sequence shown here is derived from an EMBL/GenBank/DDBJ whole genome shotgun (WGS) entry which is preliminary data.</text>
</comment>
<evidence type="ECO:0000259" key="6">
    <source>
        <dbReference type="Pfam" id="PF08159"/>
    </source>
</evidence>
<feature type="region of interest" description="Disordered" evidence="5">
    <location>
        <begin position="445"/>
        <end position="484"/>
    </location>
</feature>
<gene>
    <name evidence="8" type="primary">ESF1</name>
    <name evidence="8" type="ORF">Q8F55_001392</name>
</gene>
<evidence type="ECO:0000259" key="7">
    <source>
        <dbReference type="Pfam" id="PF25121"/>
    </source>
</evidence>
<evidence type="ECO:0000256" key="2">
    <source>
        <dbReference type="ARBA" id="ARBA00009087"/>
    </source>
</evidence>
<dbReference type="InterPro" id="IPR012580">
    <property type="entry name" value="NUC153"/>
</dbReference>
<organism evidence="8 9">
    <name type="scientific">Vanrija albida</name>
    <dbReference type="NCBI Taxonomy" id="181172"/>
    <lineage>
        <taxon>Eukaryota</taxon>
        <taxon>Fungi</taxon>
        <taxon>Dikarya</taxon>
        <taxon>Basidiomycota</taxon>
        <taxon>Agaricomycotina</taxon>
        <taxon>Tremellomycetes</taxon>
        <taxon>Trichosporonales</taxon>
        <taxon>Trichosporonaceae</taxon>
        <taxon>Vanrija</taxon>
    </lineage>
</organism>
<keyword evidence="3" id="KW-0175">Coiled coil</keyword>
<feature type="domain" description="ESF1 RRM" evidence="7">
    <location>
        <begin position="178"/>
        <end position="396"/>
    </location>
</feature>
<feature type="region of interest" description="Disordered" evidence="5">
    <location>
        <begin position="689"/>
        <end position="758"/>
    </location>
</feature>
<evidence type="ECO:0000313" key="9">
    <source>
        <dbReference type="Proteomes" id="UP001565368"/>
    </source>
</evidence>
<protein>
    <submittedName>
        <fullName evidence="8">Pre-rRNA-processing protein esf1</fullName>
    </submittedName>
</protein>
<accession>A0ABR3QGL8</accession>
<feature type="compositionally biased region" description="Acidic residues" evidence="5">
    <location>
        <begin position="132"/>
        <end position="142"/>
    </location>
</feature>